<feature type="transmembrane region" description="Helical" evidence="6">
    <location>
        <begin position="798"/>
        <end position="817"/>
    </location>
</feature>
<dbReference type="GO" id="GO:0007166">
    <property type="term" value="P:cell surface receptor signaling pathway"/>
    <property type="evidence" value="ECO:0007669"/>
    <property type="project" value="InterPro"/>
</dbReference>
<dbReference type="PANTHER" id="PTHR12011:SF277">
    <property type="entry name" value="ADHESION G-PROTEIN COUPLED RECEPTOR G4"/>
    <property type="match status" value="1"/>
</dbReference>
<evidence type="ECO:0000256" key="2">
    <source>
        <dbReference type="ARBA" id="ARBA00007343"/>
    </source>
</evidence>
<keyword evidence="3 6" id="KW-0812">Transmembrane</keyword>
<feature type="transmembrane region" description="Helical" evidence="6">
    <location>
        <begin position="763"/>
        <end position="786"/>
    </location>
</feature>
<dbReference type="GO" id="GO:0005886">
    <property type="term" value="C:plasma membrane"/>
    <property type="evidence" value="ECO:0007669"/>
    <property type="project" value="TreeGrafter"/>
</dbReference>
<dbReference type="Gene3D" id="2.60.120.200">
    <property type="match status" value="1"/>
</dbReference>
<dbReference type="InterPro" id="IPR017981">
    <property type="entry name" value="GPCR_2-like_7TM"/>
</dbReference>
<protein>
    <recommendedName>
        <fullName evidence="7">G-protein coupled receptors family 2 profile 2 domain-containing protein</fullName>
    </recommendedName>
</protein>
<evidence type="ECO:0000256" key="5">
    <source>
        <dbReference type="ARBA" id="ARBA00023136"/>
    </source>
</evidence>
<dbReference type="PRINTS" id="PR00249">
    <property type="entry name" value="GPCRSECRETIN"/>
</dbReference>
<dbReference type="FunFam" id="1.20.1070.10:FF:000043">
    <property type="entry name" value="adhesion G-protein coupled receptor G2 isoform X1"/>
    <property type="match status" value="1"/>
</dbReference>
<dbReference type="Pfam" id="PF00354">
    <property type="entry name" value="Pentaxin"/>
    <property type="match status" value="1"/>
</dbReference>
<dbReference type="Gene3D" id="1.20.1070.10">
    <property type="entry name" value="Rhodopsin 7-helix transmembrane proteins"/>
    <property type="match status" value="1"/>
</dbReference>
<dbReference type="GO" id="GO:0007189">
    <property type="term" value="P:adenylate cyclase-activating G protein-coupled receptor signaling pathway"/>
    <property type="evidence" value="ECO:0007669"/>
    <property type="project" value="TreeGrafter"/>
</dbReference>
<dbReference type="InterPro" id="IPR001759">
    <property type="entry name" value="PTX_dom"/>
</dbReference>
<evidence type="ECO:0000256" key="4">
    <source>
        <dbReference type="ARBA" id="ARBA00022989"/>
    </source>
</evidence>
<feature type="non-terminal residue" evidence="8">
    <location>
        <position position="1123"/>
    </location>
</feature>
<dbReference type="InterPro" id="IPR013320">
    <property type="entry name" value="ConA-like_dom_sf"/>
</dbReference>
<comment type="similarity">
    <text evidence="2">Belongs to the G-protein coupled receptor 2 family. Adhesion G-protein coupled receptor (ADGR) subfamily.</text>
</comment>
<dbReference type="PROSITE" id="PS50261">
    <property type="entry name" value="G_PROTEIN_RECEP_F2_4"/>
    <property type="match status" value="1"/>
</dbReference>
<feature type="transmembrane region" description="Helical" evidence="6">
    <location>
        <begin position="867"/>
        <end position="889"/>
    </location>
</feature>
<feature type="transmembrane region" description="Helical" evidence="6">
    <location>
        <begin position="995"/>
        <end position="1017"/>
    </location>
</feature>
<evidence type="ECO:0000313" key="8">
    <source>
        <dbReference type="EMBL" id="PWA22771.1"/>
    </source>
</evidence>
<dbReference type="PROSITE" id="PS00650">
    <property type="entry name" value="G_PROTEIN_RECEP_F2_2"/>
    <property type="match status" value="1"/>
</dbReference>
<dbReference type="PANTHER" id="PTHR12011">
    <property type="entry name" value="ADHESION G-PROTEIN COUPLED RECEPTOR"/>
    <property type="match status" value="1"/>
</dbReference>
<feature type="non-terminal residue" evidence="8">
    <location>
        <position position="1"/>
    </location>
</feature>
<keyword evidence="4 6" id="KW-1133">Transmembrane helix</keyword>
<dbReference type="EMBL" id="NHOQ01001678">
    <property type="protein sequence ID" value="PWA22771.1"/>
    <property type="molecule type" value="Genomic_DNA"/>
</dbReference>
<dbReference type="Proteomes" id="UP000250572">
    <property type="component" value="Unassembled WGS sequence"/>
</dbReference>
<reference evidence="8 9" key="1">
    <citation type="journal article" date="2018" name="G3 (Bethesda)">
        <title>A High-Quality Reference Genome for the Invasive Mosquitofish Gambusia affinis Using a Chicago Library.</title>
        <authorList>
            <person name="Hoffberg S.L."/>
            <person name="Troendle N.J."/>
            <person name="Glenn T.C."/>
            <person name="Mahmud O."/>
            <person name="Louha S."/>
            <person name="Chalopin D."/>
            <person name="Bennetzen J.L."/>
            <person name="Mauricio R."/>
        </authorList>
    </citation>
    <scope>NUCLEOTIDE SEQUENCE [LARGE SCALE GENOMIC DNA]</scope>
    <source>
        <strain evidence="8">NE01/NJP1002.9</strain>
        <tissue evidence="8">Muscle</tissue>
    </source>
</reference>
<feature type="domain" description="G-protein coupled receptors family 2 profile 2" evidence="7">
    <location>
        <begin position="761"/>
        <end position="1019"/>
    </location>
</feature>
<dbReference type="AlphaFoldDB" id="A0A315VK76"/>
<dbReference type="Pfam" id="PF00002">
    <property type="entry name" value="7tm_2"/>
    <property type="match status" value="1"/>
</dbReference>
<dbReference type="CDD" id="cd15997">
    <property type="entry name" value="7tmB2_GPR112"/>
    <property type="match status" value="1"/>
</dbReference>
<keyword evidence="9" id="KW-1185">Reference proteome</keyword>
<dbReference type="SUPFAM" id="SSF81321">
    <property type="entry name" value="Family A G protein-coupled receptor-like"/>
    <property type="match status" value="1"/>
</dbReference>
<feature type="transmembrane region" description="Helical" evidence="6">
    <location>
        <begin position="923"/>
        <end position="947"/>
    </location>
</feature>
<proteinExistence type="inferred from homology"/>
<name>A0A315VK76_GAMAF</name>
<evidence type="ECO:0000259" key="7">
    <source>
        <dbReference type="PROSITE" id="PS50261"/>
    </source>
</evidence>
<evidence type="ECO:0000313" key="9">
    <source>
        <dbReference type="Proteomes" id="UP000250572"/>
    </source>
</evidence>
<comment type="caution">
    <text evidence="8">The sequence shown here is derived from an EMBL/GenBank/DDBJ whole genome shotgun (WGS) entry which is preliminary data.</text>
</comment>
<organism evidence="8 9">
    <name type="scientific">Gambusia affinis</name>
    <name type="common">Western mosquitofish</name>
    <name type="synonym">Heterandria affinis</name>
    <dbReference type="NCBI Taxonomy" id="33528"/>
    <lineage>
        <taxon>Eukaryota</taxon>
        <taxon>Metazoa</taxon>
        <taxon>Chordata</taxon>
        <taxon>Craniata</taxon>
        <taxon>Vertebrata</taxon>
        <taxon>Euteleostomi</taxon>
        <taxon>Actinopterygii</taxon>
        <taxon>Neopterygii</taxon>
        <taxon>Teleostei</taxon>
        <taxon>Neoteleostei</taxon>
        <taxon>Acanthomorphata</taxon>
        <taxon>Ovalentaria</taxon>
        <taxon>Atherinomorphae</taxon>
        <taxon>Cyprinodontiformes</taxon>
        <taxon>Poeciliidae</taxon>
        <taxon>Poeciliinae</taxon>
        <taxon>Gambusia</taxon>
    </lineage>
</organism>
<gene>
    <name evidence="8" type="ORF">CCH79_00002423</name>
</gene>
<evidence type="ECO:0000256" key="1">
    <source>
        <dbReference type="ARBA" id="ARBA00004141"/>
    </source>
</evidence>
<dbReference type="InterPro" id="IPR017983">
    <property type="entry name" value="GPCR_2_secretin-like_CS"/>
</dbReference>
<dbReference type="InterPro" id="IPR000832">
    <property type="entry name" value="GPCR_2_secretin-like"/>
</dbReference>
<keyword evidence="5 6" id="KW-0472">Membrane</keyword>
<feature type="transmembrane region" description="Helical" evidence="6">
    <location>
        <begin position="968"/>
        <end position="989"/>
    </location>
</feature>
<accession>A0A315VK76</accession>
<evidence type="ECO:0000256" key="3">
    <source>
        <dbReference type="ARBA" id="ARBA00022692"/>
    </source>
</evidence>
<dbReference type="SUPFAM" id="SSF49899">
    <property type="entry name" value="Concanavalin A-like lectins/glucanases"/>
    <property type="match status" value="1"/>
</dbReference>
<sequence length="1123" mass="126149">TSLSLWGKVADLTGSSHWILKRQVFIPALQELTVCLNVKLKVKGYTPWTIFMYRHPEVQYAELGMGGKNGRLVVWLFGEEWTTQDINLQLLQWYSLCLTWSHTKNRPALYVNGNLINMTAAHTNIPPVTASLCCQLASNGSLTLGVGHTINNGNIEIIKYGSMLGKISLFRMWGRERSKEEVTSLSCTEGDLVKWVRNNWDTVNCDPIRDTSLQCEWSFYEVNLQFVIKRNDKNTTEHYIARDIAHRWLRQVLPTEIYLHRVSVFEVTRFRCLVYTSVIPKWDVAAVQEEMYIDLSKTYTDPSGLLLLLAITSSIYTTPVESFSMTTISPQVVTTVSSSVTTSTFKTTMTSSAFTQLTTLETSTISTISGTEETATNAITRTPGNVSELYFEVQMNVSITGDCDPQQILPYWLIVFQVQVLTHLDQNEIENQIQNCLQSPYDNGLFSITADDIRICPISVIQCAAEAQQTLKGLFLWPDTLGRQNATYPCPKDPRKLSQKTHWMEPNLEDCPPVVETIPDLDHVEVTPENAFDVLKMIKDLMRNHSSLIYKELVTVLNKLKDIISVSVVTPDLGQALINAISNILESDSNLGPFTNTILNLTEEVGDKMVGYEGSYTLGARAVAISVVDVTPGQFSSLSFGVLSDWSSNKPEVIFINRYPSDGTVAFISLPSVLQNNFPQNGLNQNQPRIQFQFFANPLLFKYQVNEKEPFLSTFVVSASVSNASSPIKDLHEEVKVMLHHLHSGADVSRTQLDPLHEQILTIITYVGCGVSSLFLGITILTYIAFEKLRRDYPAQILINLSLALLGLNLMFLVNSWLSSWSVYGLCVAAASLLHYFLLASFTWMGLEAVNMYFALVKVFNVYVPLYILKFCALGWGIPLVICIVVLIVDRDAYGSFSGNAEHTIQPLDNSDNFCWLQDNVTYYVSVVAYAGLIFLFNIGVFMVVLIQIRRMRFNSPAGTRRGVLQDLKGAASLTFLLGLTWTIGFFTWVPARVVLLYLFAGLNTLQGLFVFLFHCLMKENVRKQWRVHLCFGRYRLEEHSEWSNSASVRVLAKPKEKFLRAAIPSVRSVKSNSTDSTSASSDSSQRDSFCRRPNLDLFVNSLVLPRAQTRAPDTESLNPTSG</sequence>
<dbReference type="STRING" id="33528.ENSGAFP00000007008"/>
<feature type="transmembrane region" description="Helical" evidence="6">
    <location>
        <begin position="823"/>
        <end position="847"/>
    </location>
</feature>
<evidence type="ECO:0000256" key="6">
    <source>
        <dbReference type="SAM" id="Phobius"/>
    </source>
</evidence>
<dbReference type="GO" id="GO:0004930">
    <property type="term" value="F:G protein-coupled receptor activity"/>
    <property type="evidence" value="ECO:0007669"/>
    <property type="project" value="InterPro"/>
</dbReference>
<comment type="subcellular location">
    <subcellularLocation>
        <location evidence="1">Membrane</location>
        <topology evidence="1">Multi-pass membrane protein</topology>
    </subcellularLocation>
</comment>